<evidence type="ECO:0000256" key="11">
    <source>
        <dbReference type="PROSITE-ProRule" id="PRU00042"/>
    </source>
</evidence>
<proteinExistence type="inferred from homology"/>
<evidence type="ECO:0000256" key="12">
    <source>
        <dbReference type="SAM" id="MobiDB-lite"/>
    </source>
</evidence>
<feature type="compositionally biased region" description="Low complexity" evidence="12">
    <location>
        <begin position="99"/>
        <end position="111"/>
    </location>
</feature>
<reference evidence="15" key="1">
    <citation type="submission" date="2016-04" db="EMBL/GenBank/DDBJ databases">
        <title>Comparative genomics of biotechnologically important yeasts.</title>
        <authorList>
            <consortium name="DOE Joint Genome Institute"/>
            <person name="Riley R."/>
            <person name="Haridas S."/>
            <person name="Wolfe K.H."/>
            <person name="Lopes M.R."/>
            <person name="Hittinger C.T."/>
            <person name="Goker M."/>
            <person name="Salamov A."/>
            <person name="Wisecaver J."/>
            <person name="Long T.M."/>
            <person name="Aerts A.L."/>
            <person name="Barry K."/>
            <person name="Choi C."/>
            <person name="Clum A."/>
            <person name="Coughlan A.Y."/>
            <person name="Deshpande S."/>
            <person name="Douglass A.P."/>
            <person name="Hanson S.J."/>
            <person name="Klenk H.-P."/>
            <person name="Labutti K."/>
            <person name="Lapidus A."/>
            <person name="Lindquist E."/>
            <person name="Lipzen A."/>
            <person name="Meier-Kolthoff J.P."/>
            <person name="Ohm R.A."/>
            <person name="Otillar R.P."/>
            <person name="Pangilinan J."/>
            <person name="Peng Y."/>
            <person name="Rokas A."/>
            <person name="Rosa C.A."/>
            <person name="Scheuner C."/>
            <person name="Sibirny A.A."/>
            <person name="Slot J.C."/>
            <person name="Stielow J.B."/>
            <person name="Sun H."/>
            <person name="Kurtzman C.P."/>
            <person name="Blackwell M."/>
            <person name="Grigoriev I.V."/>
            <person name="Jeffries T.W."/>
        </authorList>
    </citation>
    <scope>NUCLEOTIDE SEQUENCE [LARGE SCALE GENOMIC DNA]</scope>
    <source>
        <strain evidence="15">NRRL YB-2248</strain>
    </source>
</reference>
<keyword evidence="3" id="KW-0479">Metal-binding</keyword>
<keyword evidence="7" id="KW-0805">Transcription regulation</keyword>
<dbReference type="GO" id="GO:0010468">
    <property type="term" value="P:regulation of gene expression"/>
    <property type="evidence" value="ECO:0007669"/>
    <property type="project" value="TreeGrafter"/>
</dbReference>
<evidence type="ECO:0000256" key="2">
    <source>
        <dbReference type="ARBA" id="ARBA00006991"/>
    </source>
</evidence>
<feature type="compositionally biased region" description="Polar residues" evidence="12">
    <location>
        <begin position="1"/>
        <end position="11"/>
    </location>
</feature>
<evidence type="ECO:0000256" key="9">
    <source>
        <dbReference type="ARBA" id="ARBA00023163"/>
    </source>
</evidence>
<dbReference type="FunFam" id="3.30.160.60:FF:000100">
    <property type="entry name" value="Zinc finger 45-like"/>
    <property type="match status" value="1"/>
</dbReference>
<dbReference type="InterPro" id="IPR013087">
    <property type="entry name" value="Znf_C2H2_type"/>
</dbReference>
<feature type="compositionally biased region" description="Low complexity" evidence="12">
    <location>
        <begin position="183"/>
        <end position="249"/>
    </location>
</feature>
<feature type="region of interest" description="Disordered" evidence="12">
    <location>
        <begin position="183"/>
        <end position="259"/>
    </location>
</feature>
<dbReference type="GO" id="GO:0005634">
    <property type="term" value="C:nucleus"/>
    <property type="evidence" value="ECO:0007669"/>
    <property type="project" value="UniProtKB-SubCell"/>
</dbReference>
<evidence type="ECO:0000256" key="3">
    <source>
        <dbReference type="ARBA" id="ARBA00022723"/>
    </source>
</evidence>
<sequence length="755" mass="84388">MTMIDSSQPQDPNHGATGDSTKNKSYPRLNSIAEDSSFTFPSRKNSFLMPVNMAPNDFNHSQSNQGNDSSHNHSIGGGMFPRQDSIFFPRFSFDASGQGSFSGSSGLHSQGPNFGQSTQEGFPYNEIQREYSFIYPSTSHNGSVPNFLQSYSSERMLHSGSNDHMFSRRPSEQLEPFVALPQGNQQPLQSQQTQPPQTQTQQQQQQQQPLQSQQTQPQQTQSQQQQQLLQQQSQQPNQQHSQFQQSVQPGSRSGSNSHFFKRFPSIIQTTSEIPGNDMDSFLKRDSVSRIFDQGGDLLDSLPNYDHHQTQQLGPPGPSRSNSLYAPSGAPVLPIPTRMVHPSSATPSDHAQHSIQQQQQQQSVNQPGRSLMPSQQQPQRSPPTLQRSSQEPNNQGDNKSLEPRSEKKSKNKLTPKKRRLTPSDDASTDTPLMKQLNQQQLQKQQQQQPQDKKVKIEPLTNQQSSVGAHLVPQLKQDHAVKGTLIAANEAMQTEDGRPLIGATKVDQLMLVIQARKKGLTGDIKQAPDGTIMEEVGTTVGQPSSLNQLSSSVLPNPVDLVGGVEKPNIRGQKLHQCQYCFKKFTQSTHLEVHIRSHIGLKPYECSFCSKRFTQGGNLRTHLRLHTGEKPFNCDICKKSFSRKGNLQAHMRTHENHRPFECKFDSCGKRFTQLGNLKAHQNRFHLKTLNELTNKLAHITDTGSFDALPLKEKDLLLYFSDLYKNLNRGIRGRGRGMKGEDSASPDGSGNDNHGQQMF</sequence>
<keyword evidence="9" id="KW-0804">Transcription</keyword>
<dbReference type="InterPro" id="IPR036236">
    <property type="entry name" value="Znf_C2H2_sf"/>
</dbReference>
<keyword evidence="8" id="KW-0238">DNA-binding</keyword>
<feature type="compositionally biased region" description="Polar residues" evidence="12">
    <location>
        <begin position="58"/>
        <end position="73"/>
    </location>
</feature>
<evidence type="ECO:0000256" key="8">
    <source>
        <dbReference type="ARBA" id="ARBA00023125"/>
    </source>
</evidence>
<dbReference type="Proteomes" id="UP000094801">
    <property type="component" value="Unassembled WGS sequence"/>
</dbReference>
<evidence type="ECO:0000256" key="1">
    <source>
        <dbReference type="ARBA" id="ARBA00004123"/>
    </source>
</evidence>
<feature type="compositionally biased region" description="Basic and acidic residues" evidence="12">
    <location>
        <begin position="398"/>
        <end position="407"/>
    </location>
</feature>
<feature type="region of interest" description="Disordered" evidence="12">
    <location>
        <begin position="727"/>
        <end position="755"/>
    </location>
</feature>
<dbReference type="EMBL" id="KV453851">
    <property type="protein sequence ID" value="ODV85940.1"/>
    <property type="molecule type" value="Genomic_DNA"/>
</dbReference>
<feature type="region of interest" description="Disordered" evidence="12">
    <location>
        <begin position="99"/>
        <end position="120"/>
    </location>
</feature>
<dbReference type="Gene3D" id="3.30.160.60">
    <property type="entry name" value="Classic Zinc Finger"/>
    <property type="match status" value="4"/>
</dbReference>
<evidence type="ECO:0000256" key="4">
    <source>
        <dbReference type="ARBA" id="ARBA00022737"/>
    </source>
</evidence>
<organism evidence="14 15">
    <name type="scientific">[Candida] arabinofermentans NRRL YB-2248</name>
    <dbReference type="NCBI Taxonomy" id="983967"/>
    <lineage>
        <taxon>Eukaryota</taxon>
        <taxon>Fungi</taxon>
        <taxon>Dikarya</taxon>
        <taxon>Ascomycota</taxon>
        <taxon>Saccharomycotina</taxon>
        <taxon>Pichiomycetes</taxon>
        <taxon>Pichiales</taxon>
        <taxon>Pichiaceae</taxon>
        <taxon>Ogataea</taxon>
        <taxon>Ogataea/Candida clade</taxon>
    </lineage>
</organism>
<feature type="region of interest" description="Disordered" evidence="12">
    <location>
        <begin position="298"/>
        <end position="429"/>
    </location>
</feature>
<feature type="domain" description="C2H2-type" evidence="13">
    <location>
        <begin position="629"/>
        <end position="656"/>
    </location>
</feature>
<evidence type="ECO:0000259" key="13">
    <source>
        <dbReference type="PROSITE" id="PS50157"/>
    </source>
</evidence>
<dbReference type="SUPFAM" id="SSF57667">
    <property type="entry name" value="beta-beta-alpha zinc fingers"/>
    <property type="match status" value="2"/>
</dbReference>
<keyword evidence="10" id="KW-0539">Nucleus</keyword>
<keyword evidence="15" id="KW-1185">Reference proteome</keyword>
<feature type="domain" description="C2H2-type" evidence="13">
    <location>
        <begin position="601"/>
        <end position="628"/>
    </location>
</feature>
<dbReference type="FunFam" id="3.30.160.60:FF:001498">
    <property type="entry name" value="Zinc finger protein 404"/>
    <property type="match status" value="1"/>
</dbReference>
<dbReference type="GO" id="GO:0003677">
    <property type="term" value="F:DNA binding"/>
    <property type="evidence" value="ECO:0007669"/>
    <property type="project" value="UniProtKB-KW"/>
</dbReference>
<gene>
    <name evidence="14" type="ORF">CANARDRAFT_28005</name>
</gene>
<evidence type="ECO:0000256" key="10">
    <source>
        <dbReference type="ARBA" id="ARBA00023242"/>
    </source>
</evidence>
<comment type="subcellular location">
    <subcellularLocation>
        <location evidence="1">Nucleus</location>
    </subcellularLocation>
</comment>
<dbReference type="InterPro" id="IPR050331">
    <property type="entry name" value="Zinc_finger"/>
</dbReference>
<feature type="compositionally biased region" description="Low complexity" evidence="12">
    <location>
        <begin position="372"/>
        <end position="389"/>
    </location>
</feature>
<comment type="similarity">
    <text evidence="2">Belongs to the krueppel C2H2-type zinc-finger protein family.</text>
</comment>
<dbReference type="Pfam" id="PF00096">
    <property type="entry name" value="zf-C2H2"/>
    <property type="match status" value="4"/>
</dbReference>
<feature type="compositionally biased region" description="Polar residues" evidence="12">
    <location>
        <begin position="742"/>
        <end position="755"/>
    </location>
</feature>
<evidence type="ECO:0000313" key="14">
    <source>
        <dbReference type="EMBL" id="ODV85940.1"/>
    </source>
</evidence>
<feature type="region of interest" description="Disordered" evidence="12">
    <location>
        <begin position="1"/>
        <end position="77"/>
    </location>
</feature>
<dbReference type="AlphaFoldDB" id="A0A1E4T2F1"/>
<evidence type="ECO:0000256" key="7">
    <source>
        <dbReference type="ARBA" id="ARBA00023015"/>
    </source>
</evidence>
<evidence type="ECO:0000313" key="15">
    <source>
        <dbReference type="Proteomes" id="UP000094801"/>
    </source>
</evidence>
<dbReference type="STRING" id="983967.A0A1E4T2F1"/>
<dbReference type="PROSITE" id="PS00028">
    <property type="entry name" value="ZINC_FINGER_C2H2_1"/>
    <property type="match status" value="4"/>
</dbReference>
<keyword evidence="4" id="KW-0677">Repeat</keyword>
<evidence type="ECO:0000256" key="6">
    <source>
        <dbReference type="ARBA" id="ARBA00022833"/>
    </source>
</evidence>
<feature type="domain" description="C2H2-type" evidence="13">
    <location>
        <begin position="573"/>
        <end position="600"/>
    </location>
</feature>
<accession>A0A1E4T2F1</accession>
<feature type="compositionally biased region" description="Polar residues" evidence="12">
    <location>
        <begin position="342"/>
        <end position="354"/>
    </location>
</feature>
<dbReference type="FunFam" id="3.30.160.60:FF:002157">
    <property type="entry name" value="Transcription factor"/>
    <property type="match status" value="1"/>
</dbReference>
<evidence type="ECO:0000256" key="5">
    <source>
        <dbReference type="ARBA" id="ARBA00022771"/>
    </source>
</evidence>
<dbReference type="PANTHER" id="PTHR16515">
    <property type="entry name" value="PR DOMAIN ZINC FINGER PROTEIN"/>
    <property type="match status" value="1"/>
</dbReference>
<feature type="domain" description="C2H2-type" evidence="13">
    <location>
        <begin position="657"/>
        <end position="682"/>
    </location>
</feature>
<dbReference type="FunFam" id="3.30.160.60:FF:001506">
    <property type="entry name" value="Zinc finger protein"/>
    <property type="match status" value="1"/>
</dbReference>
<dbReference type="GO" id="GO:0008270">
    <property type="term" value="F:zinc ion binding"/>
    <property type="evidence" value="ECO:0007669"/>
    <property type="project" value="UniProtKB-KW"/>
</dbReference>
<name>A0A1E4T2F1_9ASCO</name>
<keyword evidence="6" id="KW-0862">Zinc</keyword>
<dbReference type="SMART" id="SM00355">
    <property type="entry name" value="ZnF_C2H2"/>
    <property type="match status" value="4"/>
</dbReference>
<feature type="compositionally biased region" description="Basic residues" evidence="12">
    <location>
        <begin position="408"/>
        <end position="419"/>
    </location>
</feature>
<dbReference type="OrthoDB" id="427030at2759"/>
<dbReference type="PANTHER" id="PTHR16515:SF49">
    <property type="entry name" value="GASTRULA ZINC FINGER PROTEIN XLCGF49.1-LIKE-RELATED"/>
    <property type="match status" value="1"/>
</dbReference>
<keyword evidence="5 11" id="KW-0863">Zinc-finger</keyword>
<feature type="compositionally biased region" description="Polar residues" evidence="12">
    <location>
        <begin position="33"/>
        <end position="45"/>
    </location>
</feature>
<dbReference type="PROSITE" id="PS50157">
    <property type="entry name" value="ZINC_FINGER_C2H2_2"/>
    <property type="match status" value="4"/>
</dbReference>
<protein>
    <recommendedName>
        <fullName evidence="13">C2H2-type domain-containing protein</fullName>
    </recommendedName>
</protein>